<accession>A0A816DXN1</accession>
<reference evidence="2" key="1">
    <citation type="submission" date="2021-02" db="EMBL/GenBank/DDBJ databases">
        <authorList>
            <person name="Nowell W R."/>
        </authorList>
    </citation>
    <scope>NUCLEOTIDE SEQUENCE</scope>
</reference>
<dbReference type="Proteomes" id="UP000663828">
    <property type="component" value="Unassembled WGS sequence"/>
</dbReference>
<gene>
    <name evidence="2" type="ORF">XAT740_LOCUS53559</name>
</gene>
<dbReference type="AlphaFoldDB" id="A0A816DXN1"/>
<proteinExistence type="predicted"/>
<feature type="region of interest" description="Disordered" evidence="1">
    <location>
        <begin position="31"/>
        <end position="88"/>
    </location>
</feature>
<name>A0A816DXN1_ADIRI</name>
<evidence type="ECO:0000313" key="2">
    <source>
        <dbReference type="EMBL" id="CAF1642453.1"/>
    </source>
</evidence>
<feature type="compositionally biased region" description="Basic and acidic residues" evidence="1">
    <location>
        <begin position="36"/>
        <end position="52"/>
    </location>
</feature>
<protein>
    <submittedName>
        <fullName evidence="2">Uncharacterized protein</fullName>
    </submittedName>
</protein>
<sequence length="88" mass="9768">MSGIRKQTENISHIQQRLNCEPEIMLRMLHTTSGRKNFDKVSVDPSKDKQDKSPSSTKAAKVEAETKDAINSAVQTQPPIDSADTKKT</sequence>
<organism evidence="2 3">
    <name type="scientific">Adineta ricciae</name>
    <name type="common">Rotifer</name>
    <dbReference type="NCBI Taxonomy" id="249248"/>
    <lineage>
        <taxon>Eukaryota</taxon>
        <taxon>Metazoa</taxon>
        <taxon>Spiralia</taxon>
        <taxon>Gnathifera</taxon>
        <taxon>Rotifera</taxon>
        <taxon>Eurotatoria</taxon>
        <taxon>Bdelloidea</taxon>
        <taxon>Adinetida</taxon>
        <taxon>Adinetidae</taxon>
        <taxon>Adineta</taxon>
    </lineage>
</organism>
<evidence type="ECO:0000256" key="1">
    <source>
        <dbReference type="SAM" id="MobiDB-lite"/>
    </source>
</evidence>
<evidence type="ECO:0000313" key="3">
    <source>
        <dbReference type="Proteomes" id="UP000663828"/>
    </source>
</evidence>
<comment type="caution">
    <text evidence="2">The sequence shown here is derived from an EMBL/GenBank/DDBJ whole genome shotgun (WGS) entry which is preliminary data.</text>
</comment>
<dbReference type="EMBL" id="CAJNOR010009231">
    <property type="protein sequence ID" value="CAF1642453.1"/>
    <property type="molecule type" value="Genomic_DNA"/>
</dbReference>
<keyword evidence="3" id="KW-1185">Reference proteome</keyword>